<organism evidence="2 3">
    <name type="scientific">Roseisalinus antarcticus</name>
    <dbReference type="NCBI Taxonomy" id="254357"/>
    <lineage>
        <taxon>Bacteria</taxon>
        <taxon>Pseudomonadati</taxon>
        <taxon>Pseudomonadota</taxon>
        <taxon>Alphaproteobacteria</taxon>
        <taxon>Rhodobacterales</taxon>
        <taxon>Roseobacteraceae</taxon>
        <taxon>Roseisalinus</taxon>
    </lineage>
</organism>
<sequence>MAKRKRLTPARSDVFGAAPGPAGLETKAFGLSAPPIASVAGEASASAALAELSQSMEQARAEGRLVLSIPLEQIDAGYLVRDRIAVEADETRALVESLRARGQQTPIEVAETPGGEKRYGLISGWRRLQALSALRDETGAVQFGSVLALLRRPEEASDAYRAMVEENEIRVGLSYYERARIAARAVEQGVFADDTAALQTLFASASRPRRSKIKSFLPIVAGLDGALRFPQAIGERLGLQLSKALTEEPGLAARAAEALAAAPRPDAAAEQAVLSRLLAGGSRRGAPAEAPALPRVAPGQTCTLAREVRLRVAADGSVTLYGPGVTDAFRTRLLKAFGAPGA</sequence>
<dbReference type="SMART" id="SM00470">
    <property type="entry name" value="ParB"/>
    <property type="match status" value="1"/>
</dbReference>
<dbReference type="AlphaFoldDB" id="A0A1Y5TP67"/>
<evidence type="ECO:0000259" key="1">
    <source>
        <dbReference type="SMART" id="SM00470"/>
    </source>
</evidence>
<dbReference type="InterPro" id="IPR003115">
    <property type="entry name" value="ParB_N"/>
</dbReference>
<dbReference type="PANTHER" id="PTHR33375">
    <property type="entry name" value="CHROMOSOME-PARTITIONING PROTEIN PARB-RELATED"/>
    <property type="match status" value="1"/>
</dbReference>
<dbReference type="Proteomes" id="UP000193900">
    <property type="component" value="Unassembled WGS sequence"/>
</dbReference>
<evidence type="ECO:0000313" key="3">
    <source>
        <dbReference type="Proteomes" id="UP000193900"/>
    </source>
</evidence>
<accession>A0A1Y5TP67</accession>
<dbReference type="PANTHER" id="PTHR33375:SF1">
    <property type="entry name" value="CHROMOSOME-PARTITIONING PROTEIN PARB-RELATED"/>
    <property type="match status" value="1"/>
</dbReference>
<evidence type="ECO:0000313" key="2">
    <source>
        <dbReference type="EMBL" id="SLN68825.1"/>
    </source>
</evidence>
<dbReference type="InterPro" id="IPR037972">
    <property type="entry name" value="RepB_N"/>
</dbReference>
<proteinExistence type="predicted"/>
<dbReference type="InterPro" id="IPR036086">
    <property type="entry name" value="ParB/Sulfiredoxin_sf"/>
</dbReference>
<dbReference type="Gene3D" id="3.90.1530.30">
    <property type="match status" value="1"/>
</dbReference>
<dbReference type="EMBL" id="FWFZ01000021">
    <property type="protein sequence ID" value="SLN68825.1"/>
    <property type="molecule type" value="Genomic_DNA"/>
</dbReference>
<dbReference type="RefSeq" id="WP_085880121.1">
    <property type="nucleotide sequence ID" value="NZ_FWFZ01000021.1"/>
</dbReference>
<feature type="domain" description="ParB-like N-terminal" evidence="1">
    <location>
        <begin position="67"/>
        <end position="168"/>
    </location>
</feature>
<dbReference type="GO" id="GO:0007059">
    <property type="term" value="P:chromosome segregation"/>
    <property type="evidence" value="ECO:0007669"/>
    <property type="project" value="TreeGrafter"/>
</dbReference>
<keyword evidence="3" id="KW-1185">Reference proteome</keyword>
<gene>
    <name evidence="2" type="ORF">ROA7023_03332</name>
</gene>
<dbReference type="GO" id="GO:0005694">
    <property type="term" value="C:chromosome"/>
    <property type="evidence" value="ECO:0007669"/>
    <property type="project" value="TreeGrafter"/>
</dbReference>
<dbReference type="CDD" id="cd16405">
    <property type="entry name" value="RepB_like_N"/>
    <property type="match status" value="1"/>
</dbReference>
<protein>
    <submittedName>
        <fullName evidence="2">ParB-like nuclease domain protein</fullName>
    </submittedName>
</protein>
<dbReference type="OrthoDB" id="7812516at2"/>
<dbReference type="InterPro" id="IPR050336">
    <property type="entry name" value="Chromosome_partition/occlusion"/>
</dbReference>
<reference evidence="2 3" key="1">
    <citation type="submission" date="2017-03" db="EMBL/GenBank/DDBJ databases">
        <authorList>
            <person name="Afonso C.L."/>
            <person name="Miller P.J."/>
            <person name="Scott M.A."/>
            <person name="Spackman E."/>
            <person name="Goraichik I."/>
            <person name="Dimitrov K.M."/>
            <person name="Suarez D.L."/>
            <person name="Swayne D.E."/>
        </authorList>
    </citation>
    <scope>NUCLEOTIDE SEQUENCE [LARGE SCALE GENOMIC DNA]</scope>
    <source>
        <strain evidence="2 3">CECT 7023</strain>
    </source>
</reference>
<name>A0A1Y5TP67_9RHOB</name>
<dbReference type="SUPFAM" id="SSF110849">
    <property type="entry name" value="ParB/Sulfiredoxin"/>
    <property type="match status" value="1"/>
</dbReference>
<dbReference type="Pfam" id="PF02195">
    <property type="entry name" value="ParB_N"/>
    <property type="match status" value="1"/>
</dbReference>